<dbReference type="PATRIC" id="fig|1134406.4.peg.2760"/>
<evidence type="ECO:0000313" key="25">
    <source>
        <dbReference type="EMBL" id="KPL79794.1"/>
    </source>
</evidence>
<dbReference type="InterPro" id="IPR008250">
    <property type="entry name" value="ATPase_P-typ_transduc_dom_A_sf"/>
</dbReference>
<protein>
    <recommendedName>
        <fullName evidence="4">Copper-exporting P-type ATPase</fullName>
        <ecNumber evidence="3">7.2.2.8</ecNumber>
    </recommendedName>
    <alternativeName>
        <fullName evidence="20">Copper-exporting P-type ATPase A</fullName>
    </alternativeName>
    <alternativeName>
        <fullName evidence="21">Cu(+)-exporting ATPase</fullName>
    </alternativeName>
</protein>
<evidence type="ECO:0000256" key="10">
    <source>
        <dbReference type="ARBA" id="ARBA00022737"/>
    </source>
</evidence>
<keyword evidence="8 23" id="KW-0812">Transmembrane</keyword>
<comment type="catalytic activity">
    <reaction evidence="22">
        <text>Cu(+)(in) + ATP + H2O = Cu(+)(out) + ADP + phosphate + H(+)</text>
        <dbReference type="Rhea" id="RHEA:25792"/>
        <dbReference type="ChEBI" id="CHEBI:15377"/>
        <dbReference type="ChEBI" id="CHEBI:15378"/>
        <dbReference type="ChEBI" id="CHEBI:30616"/>
        <dbReference type="ChEBI" id="CHEBI:43474"/>
        <dbReference type="ChEBI" id="CHEBI:49552"/>
        <dbReference type="ChEBI" id="CHEBI:456216"/>
        <dbReference type="EC" id="7.2.2.8"/>
    </reaction>
</comment>
<dbReference type="CDD" id="cd00371">
    <property type="entry name" value="HMA"/>
    <property type="match status" value="2"/>
</dbReference>
<dbReference type="NCBIfam" id="TIGR01511">
    <property type="entry name" value="ATPase-IB1_Cu"/>
    <property type="match status" value="1"/>
</dbReference>
<dbReference type="InterPro" id="IPR027256">
    <property type="entry name" value="P-typ_ATPase_IB"/>
</dbReference>
<dbReference type="FunFam" id="3.40.50.1000:FF:000144">
    <property type="entry name" value="copper-transporting ATPase 1 isoform X2"/>
    <property type="match status" value="1"/>
</dbReference>
<feature type="transmembrane region" description="Helical" evidence="23">
    <location>
        <begin position="761"/>
        <end position="778"/>
    </location>
</feature>
<keyword evidence="15" id="KW-1278">Translocase</keyword>
<evidence type="ECO:0000256" key="9">
    <source>
        <dbReference type="ARBA" id="ARBA00022723"/>
    </source>
</evidence>
<keyword evidence="19 23" id="KW-0472">Membrane</keyword>
<keyword evidence="11 23" id="KW-0547">Nucleotide-binding</keyword>
<dbReference type="PRINTS" id="PR00119">
    <property type="entry name" value="CATATPASE"/>
</dbReference>
<accession>A0A0N8GP35</accession>
<organism evidence="25 26">
    <name type="scientific">Ornatilinea apprima</name>
    <dbReference type="NCBI Taxonomy" id="1134406"/>
    <lineage>
        <taxon>Bacteria</taxon>
        <taxon>Bacillati</taxon>
        <taxon>Chloroflexota</taxon>
        <taxon>Anaerolineae</taxon>
        <taxon>Anaerolineales</taxon>
        <taxon>Anaerolineaceae</taxon>
        <taxon>Ornatilinea</taxon>
    </lineage>
</organism>
<dbReference type="PROSITE" id="PS00154">
    <property type="entry name" value="ATPASE_E1_E2"/>
    <property type="match status" value="1"/>
</dbReference>
<keyword evidence="18" id="KW-0406">Ion transport</keyword>
<dbReference type="PRINTS" id="PR00942">
    <property type="entry name" value="CUATPASEI"/>
</dbReference>
<keyword evidence="10" id="KW-0677">Repeat</keyword>
<evidence type="ECO:0000256" key="3">
    <source>
        <dbReference type="ARBA" id="ARBA00012517"/>
    </source>
</evidence>
<keyword evidence="14" id="KW-0460">Magnesium</keyword>
<dbReference type="InterPro" id="IPR036163">
    <property type="entry name" value="HMA_dom_sf"/>
</dbReference>
<feature type="domain" description="HMA" evidence="24">
    <location>
        <begin position="73"/>
        <end position="139"/>
    </location>
</feature>
<dbReference type="EMBL" id="LGCL01000009">
    <property type="protein sequence ID" value="KPL79794.1"/>
    <property type="molecule type" value="Genomic_DNA"/>
</dbReference>
<dbReference type="GO" id="GO:0016887">
    <property type="term" value="F:ATP hydrolysis activity"/>
    <property type="evidence" value="ECO:0007669"/>
    <property type="project" value="InterPro"/>
</dbReference>
<keyword evidence="7" id="KW-0597">Phosphoprotein</keyword>
<dbReference type="SFLD" id="SFLDS00003">
    <property type="entry name" value="Haloacid_Dehalogenase"/>
    <property type="match status" value="1"/>
</dbReference>
<keyword evidence="26" id="KW-1185">Reference proteome</keyword>
<dbReference type="InterPro" id="IPR017969">
    <property type="entry name" value="Heavy-metal-associated_CS"/>
</dbReference>
<evidence type="ECO:0000259" key="24">
    <source>
        <dbReference type="PROSITE" id="PS50846"/>
    </source>
</evidence>
<dbReference type="AlphaFoldDB" id="A0A0N8GP35"/>
<dbReference type="SUPFAM" id="SSF81665">
    <property type="entry name" value="Calcium ATPase, transmembrane domain M"/>
    <property type="match status" value="1"/>
</dbReference>
<dbReference type="PANTHER" id="PTHR43520:SF8">
    <property type="entry name" value="P-TYPE CU(+) TRANSPORTER"/>
    <property type="match status" value="1"/>
</dbReference>
<dbReference type="InterPro" id="IPR023214">
    <property type="entry name" value="HAD_sf"/>
</dbReference>
<evidence type="ECO:0000256" key="23">
    <source>
        <dbReference type="RuleBase" id="RU362081"/>
    </source>
</evidence>
<keyword evidence="17" id="KW-0186">Copper</keyword>
<dbReference type="GO" id="GO:0005507">
    <property type="term" value="F:copper ion binding"/>
    <property type="evidence" value="ECO:0007669"/>
    <property type="project" value="InterPro"/>
</dbReference>
<dbReference type="FunFam" id="2.70.150.10:FF:000002">
    <property type="entry name" value="Copper-transporting ATPase 1, putative"/>
    <property type="match status" value="1"/>
</dbReference>
<dbReference type="Gene3D" id="3.40.50.1000">
    <property type="entry name" value="HAD superfamily/HAD-like"/>
    <property type="match status" value="1"/>
</dbReference>
<dbReference type="SFLD" id="SFLDF00027">
    <property type="entry name" value="p-type_atpase"/>
    <property type="match status" value="1"/>
</dbReference>
<dbReference type="CDD" id="cd02094">
    <property type="entry name" value="P-type_ATPase_Cu-like"/>
    <property type="match status" value="1"/>
</dbReference>
<evidence type="ECO:0000256" key="13">
    <source>
        <dbReference type="ARBA" id="ARBA00022840"/>
    </source>
</evidence>
<dbReference type="FunFam" id="3.30.70.100:FF:000005">
    <property type="entry name" value="Copper-exporting P-type ATPase A"/>
    <property type="match status" value="1"/>
</dbReference>
<evidence type="ECO:0000256" key="16">
    <source>
        <dbReference type="ARBA" id="ARBA00022989"/>
    </source>
</evidence>
<dbReference type="InterPro" id="IPR006122">
    <property type="entry name" value="HMA_Cu_ion-bd"/>
</dbReference>
<dbReference type="OrthoDB" id="135399at2"/>
<feature type="domain" description="HMA" evidence="24">
    <location>
        <begin position="5"/>
        <end position="71"/>
    </location>
</feature>
<evidence type="ECO:0000256" key="12">
    <source>
        <dbReference type="ARBA" id="ARBA00022796"/>
    </source>
</evidence>
<dbReference type="NCBIfam" id="TIGR01525">
    <property type="entry name" value="ATPase-IB_hvy"/>
    <property type="match status" value="1"/>
</dbReference>
<dbReference type="SUPFAM" id="SSF56784">
    <property type="entry name" value="HAD-like"/>
    <property type="match status" value="1"/>
</dbReference>
<gene>
    <name evidence="25" type="ORF">ADN00_02190</name>
</gene>
<keyword evidence="9 23" id="KW-0479">Metal-binding</keyword>
<dbReference type="Gene3D" id="2.70.150.10">
    <property type="entry name" value="Calcium-transporting ATPase, cytoplasmic transduction domain A"/>
    <property type="match status" value="1"/>
</dbReference>
<dbReference type="Proteomes" id="UP000050417">
    <property type="component" value="Unassembled WGS sequence"/>
</dbReference>
<dbReference type="PROSITE" id="PS50846">
    <property type="entry name" value="HMA_2"/>
    <property type="match status" value="2"/>
</dbReference>
<dbReference type="EC" id="7.2.2.8" evidence="3"/>
<dbReference type="InterPro" id="IPR023298">
    <property type="entry name" value="ATPase_P-typ_TM_dom_sf"/>
</dbReference>
<evidence type="ECO:0000256" key="21">
    <source>
        <dbReference type="ARBA" id="ARBA00033239"/>
    </source>
</evidence>
<feature type="transmembrane region" description="Helical" evidence="23">
    <location>
        <begin position="784"/>
        <end position="802"/>
    </location>
</feature>
<dbReference type="InterPro" id="IPR036412">
    <property type="entry name" value="HAD-like_sf"/>
</dbReference>
<reference evidence="25 26" key="1">
    <citation type="submission" date="2015-07" db="EMBL/GenBank/DDBJ databases">
        <title>Genome sequence of Ornatilinea apprima DSM 23815.</title>
        <authorList>
            <person name="Hemp J."/>
            <person name="Ward L.M."/>
            <person name="Pace L.A."/>
            <person name="Fischer W.W."/>
        </authorList>
    </citation>
    <scope>NUCLEOTIDE SEQUENCE [LARGE SCALE GENOMIC DNA]</scope>
    <source>
        <strain evidence="25 26">P3M-1</strain>
    </source>
</reference>
<evidence type="ECO:0000256" key="17">
    <source>
        <dbReference type="ARBA" id="ARBA00023008"/>
    </source>
</evidence>
<comment type="similarity">
    <text evidence="2 23">Belongs to the cation transport ATPase (P-type) (TC 3.A.3) family. Type IB subfamily.</text>
</comment>
<dbReference type="Pfam" id="PF00702">
    <property type="entry name" value="Hydrolase"/>
    <property type="match status" value="1"/>
</dbReference>
<evidence type="ECO:0000256" key="2">
    <source>
        <dbReference type="ARBA" id="ARBA00006024"/>
    </source>
</evidence>
<dbReference type="Pfam" id="PF00403">
    <property type="entry name" value="HMA"/>
    <property type="match status" value="2"/>
</dbReference>
<evidence type="ECO:0000256" key="8">
    <source>
        <dbReference type="ARBA" id="ARBA00022692"/>
    </source>
</evidence>
<dbReference type="NCBIfam" id="TIGR01494">
    <property type="entry name" value="ATPase_P-type"/>
    <property type="match status" value="1"/>
</dbReference>
<dbReference type="InterPro" id="IPR044492">
    <property type="entry name" value="P_typ_ATPase_HD_dom"/>
</dbReference>
<evidence type="ECO:0000256" key="18">
    <source>
        <dbReference type="ARBA" id="ARBA00023065"/>
    </source>
</evidence>
<dbReference type="InterPro" id="IPR006121">
    <property type="entry name" value="HMA_dom"/>
</dbReference>
<keyword evidence="12" id="KW-0187">Copper transport</keyword>
<name>A0A0N8GP35_9CHLR</name>
<feature type="transmembrane region" description="Helical" evidence="23">
    <location>
        <begin position="195"/>
        <end position="216"/>
    </location>
</feature>
<dbReference type="GO" id="GO:0005524">
    <property type="term" value="F:ATP binding"/>
    <property type="evidence" value="ECO:0007669"/>
    <property type="project" value="UniProtKB-UniRule"/>
</dbReference>
<feature type="transmembrane region" description="Helical" evidence="23">
    <location>
        <begin position="163"/>
        <end position="180"/>
    </location>
</feature>
<evidence type="ECO:0000256" key="6">
    <source>
        <dbReference type="ARBA" id="ARBA00022475"/>
    </source>
</evidence>
<evidence type="ECO:0000256" key="4">
    <source>
        <dbReference type="ARBA" id="ARBA00015102"/>
    </source>
</evidence>
<evidence type="ECO:0000256" key="1">
    <source>
        <dbReference type="ARBA" id="ARBA00004651"/>
    </source>
</evidence>
<dbReference type="NCBIfam" id="TIGR00003">
    <property type="entry name" value="copper ion binding protein"/>
    <property type="match status" value="1"/>
</dbReference>
<comment type="caution">
    <text evidence="25">The sequence shown here is derived from an EMBL/GenBank/DDBJ whole genome shotgun (WGS) entry which is preliminary data.</text>
</comment>
<feature type="transmembrane region" description="Helical" evidence="23">
    <location>
        <begin position="443"/>
        <end position="467"/>
    </location>
</feature>
<feature type="transmembrane region" description="Helical" evidence="23">
    <location>
        <begin position="256"/>
        <end position="272"/>
    </location>
</feature>
<evidence type="ECO:0000256" key="22">
    <source>
        <dbReference type="ARBA" id="ARBA00049289"/>
    </source>
</evidence>
<feature type="transmembrane region" description="Helical" evidence="23">
    <location>
        <begin position="228"/>
        <end position="250"/>
    </location>
</feature>
<dbReference type="GO" id="GO:0005886">
    <property type="term" value="C:plasma membrane"/>
    <property type="evidence" value="ECO:0007669"/>
    <property type="project" value="UniProtKB-SubCell"/>
</dbReference>
<dbReference type="InterPro" id="IPR059000">
    <property type="entry name" value="ATPase_P-type_domA"/>
</dbReference>
<dbReference type="RefSeq" id="WP_075061325.1">
    <property type="nucleotide sequence ID" value="NZ_LGCL01000009.1"/>
</dbReference>
<dbReference type="Pfam" id="PF00122">
    <property type="entry name" value="E1-E2_ATPase"/>
    <property type="match status" value="1"/>
</dbReference>
<dbReference type="InterPro" id="IPR001757">
    <property type="entry name" value="P_typ_ATPase"/>
</dbReference>
<evidence type="ECO:0000256" key="19">
    <source>
        <dbReference type="ARBA" id="ARBA00023136"/>
    </source>
</evidence>
<evidence type="ECO:0000256" key="5">
    <source>
        <dbReference type="ARBA" id="ARBA00022448"/>
    </source>
</evidence>
<evidence type="ECO:0000256" key="7">
    <source>
        <dbReference type="ARBA" id="ARBA00022553"/>
    </source>
</evidence>
<keyword evidence="6 23" id="KW-1003">Cell membrane</keyword>
<dbReference type="GO" id="GO:0043682">
    <property type="term" value="F:P-type divalent copper transporter activity"/>
    <property type="evidence" value="ECO:0007669"/>
    <property type="project" value="TreeGrafter"/>
</dbReference>
<evidence type="ECO:0000256" key="15">
    <source>
        <dbReference type="ARBA" id="ARBA00022967"/>
    </source>
</evidence>
<evidence type="ECO:0000256" key="14">
    <source>
        <dbReference type="ARBA" id="ARBA00022842"/>
    </source>
</evidence>
<dbReference type="Gene3D" id="3.40.1110.10">
    <property type="entry name" value="Calcium-transporting ATPase, cytoplasmic domain N"/>
    <property type="match status" value="1"/>
</dbReference>
<dbReference type="STRING" id="1134406.ADN00_02190"/>
<evidence type="ECO:0000256" key="20">
    <source>
        <dbReference type="ARBA" id="ARBA00029719"/>
    </source>
</evidence>
<dbReference type="GO" id="GO:0140581">
    <property type="term" value="F:P-type monovalent copper transporter activity"/>
    <property type="evidence" value="ECO:0007669"/>
    <property type="project" value="UniProtKB-EC"/>
</dbReference>
<dbReference type="GO" id="GO:0055070">
    <property type="term" value="P:copper ion homeostasis"/>
    <property type="evidence" value="ECO:0007669"/>
    <property type="project" value="TreeGrafter"/>
</dbReference>
<feature type="transmembrane region" description="Helical" evidence="23">
    <location>
        <begin position="412"/>
        <end position="431"/>
    </location>
</feature>
<dbReference type="InterPro" id="IPR018303">
    <property type="entry name" value="ATPase_P-typ_P_site"/>
</dbReference>
<proteinExistence type="inferred from homology"/>
<dbReference type="SFLD" id="SFLDG00002">
    <property type="entry name" value="C1.7:_P-type_atpase_like"/>
    <property type="match status" value="1"/>
</dbReference>
<dbReference type="Gene3D" id="3.30.70.100">
    <property type="match status" value="2"/>
</dbReference>
<keyword evidence="5" id="KW-0813">Transport</keyword>
<dbReference type="SUPFAM" id="SSF55008">
    <property type="entry name" value="HMA, heavy metal-associated domain"/>
    <property type="match status" value="2"/>
</dbReference>
<evidence type="ECO:0000313" key="26">
    <source>
        <dbReference type="Proteomes" id="UP000050417"/>
    </source>
</evidence>
<dbReference type="PROSITE" id="PS01047">
    <property type="entry name" value="HMA_1"/>
    <property type="match status" value="1"/>
</dbReference>
<dbReference type="InterPro" id="IPR023299">
    <property type="entry name" value="ATPase_P-typ_cyto_dom_N"/>
</dbReference>
<dbReference type="PANTHER" id="PTHR43520">
    <property type="entry name" value="ATP7, ISOFORM B"/>
    <property type="match status" value="1"/>
</dbReference>
<dbReference type="SUPFAM" id="SSF81653">
    <property type="entry name" value="Calcium ATPase, transduction domain A"/>
    <property type="match status" value="1"/>
</dbReference>
<comment type="subcellular location">
    <subcellularLocation>
        <location evidence="1">Cell membrane</location>
        <topology evidence="1">Multi-pass membrane protein</topology>
    </subcellularLocation>
</comment>
<evidence type="ECO:0000256" key="11">
    <source>
        <dbReference type="ARBA" id="ARBA00022741"/>
    </source>
</evidence>
<keyword evidence="16 23" id="KW-1133">Transmembrane helix</keyword>
<sequence>MEKARQIALPITGMTCANCVATVERNLKKLNGVQEAVVNLSSERAAVSFDPALLQLDDIIGRVQRAGYDVARGEVDLLLKRVADDNDARRIEKTLKGLEGVLDVSVNLTTERVRATFIPTLVSQAEIRRALAGAGFEAQELGGEFEDAEAKARQAEIEQKTRLLITGLLFTVPLFVLSMGRDFGIIPDSIGHSSWMNWLLLALATPVQFYVGWDFYTGAYKSLRAGSANMDVLVAMGSSAAYFYSLPIVFGWLHGHAYLETAAVIITLIRLGKFLEARAKGRTSEAIKKLMSLRAKTARVARDGVEMEIPVDEVQIGDIVTVRPGEKIPVDGIVVEGRSSIDESMLTGESLPVEKKPGDQVIGATMNRQGMLRFEANRIGKETALSQIIRLVEEAQGSKASIQQLTDKVSSIFVPAVIAIALLTFLYWFFFAPAPPSHMGMDVFTRALINTVAVLVIACPCAMGLATPTAIMVGTGKGAENGILFRSSEALEQAGRIKQVVLDKTGTITRGQPTVTDIRLQGFSGAENELLRLAASAEKGSEHPLAEAMLAEAGNRELSLSQPAGFKAVAGSGVQAVVDDRTVQIGTLRWMKELGMDTASIEAQVDALQAQAKTVMAVAVDGQLGGLIAVADTLKEGSREAVSQLHSLGLKVIMLTGDNQKTADAIAKMVGIDRALAEVLPGGKADEIKKLQEQTGQVIAMVGDGINDAPALAQANVGMAIGTGTDVAIAAAPVTLMSANLTSVPMAVRLSRGTLKTIQQNLFWAFIYNIILIPVAAAGLLNPMLAAGAMAFSSVFVVTNSLRLKNLKIHR</sequence>
<keyword evidence="13 23" id="KW-0067">ATP-binding</keyword>